<dbReference type="InterPro" id="IPR019150">
    <property type="entry name" value="Vesicle_transport_protein_Use1"/>
</dbReference>
<evidence type="ECO:0000256" key="2">
    <source>
        <dbReference type="ARBA" id="ARBA00007891"/>
    </source>
</evidence>
<evidence type="ECO:0000256" key="3">
    <source>
        <dbReference type="ARBA" id="ARBA00022448"/>
    </source>
</evidence>
<dbReference type="PANTHER" id="PTHR13050:SF7">
    <property type="entry name" value="VESICLE TRANSPORT PROTEIN USE1"/>
    <property type="match status" value="1"/>
</dbReference>
<dbReference type="GO" id="GO:0005484">
    <property type="term" value="F:SNAP receptor activity"/>
    <property type="evidence" value="ECO:0007669"/>
    <property type="project" value="TreeGrafter"/>
</dbReference>
<dbReference type="Pfam" id="PF09753">
    <property type="entry name" value="Use1"/>
    <property type="match status" value="1"/>
</dbReference>
<evidence type="ECO:0008006" key="14">
    <source>
        <dbReference type="Google" id="ProtNLM"/>
    </source>
</evidence>
<sequence>MTMTRTQDQVRHDAINLTKIVKRLETSVDEEDWNTRTPGSRQKQWLKAQNVLYGIQYSRSLLQNVTAHDGGSGVLQEGSSETIFWATLCEKLDRMDKFISKVNEESKPQPRPLKPILSTLPLPQSRKPEVTSIPSDHGINDAAKNAVEESRSNRSRSQDLLLDSSDTILSEEAYRPMASSNPSATLLPPSIPSTSETPSKVSAQPAFLDASHALQTGLSDQLLLMAQQLKRNAQHFSGSLAKDQGVLQETGEKIEENFGTMQKERVRLRDHSGKSRGTTWLVMLSIVVVFASFFLMFFVIRLT</sequence>
<dbReference type="AlphaFoldDB" id="A0A4Y7QE30"/>
<keyword evidence="5" id="KW-0256">Endoplasmic reticulum</keyword>
<protein>
    <recommendedName>
        <fullName evidence="14">t-SNARE coiled-coil homology domain-containing protein</fullName>
    </recommendedName>
</protein>
<evidence type="ECO:0000313" key="13">
    <source>
        <dbReference type="Proteomes" id="UP000294933"/>
    </source>
</evidence>
<keyword evidence="6" id="KW-0931">ER-Golgi transport</keyword>
<dbReference type="Proteomes" id="UP000294933">
    <property type="component" value="Unassembled WGS sequence"/>
</dbReference>
<dbReference type="VEuPathDB" id="FungiDB:BD410DRAFT_895417"/>
<dbReference type="EMBL" id="ML170162">
    <property type="protein sequence ID" value="TDL25947.1"/>
    <property type="molecule type" value="Genomic_DNA"/>
</dbReference>
<feature type="compositionally biased region" description="Low complexity" evidence="10">
    <location>
        <begin position="182"/>
        <end position="199"/>
    </location>
</feature>
<evidence type="ECO:0000256" key="7">
    <source>
        <dbReference type="ARBA" id="ARBA00022927"/>
    </source>
</evidence>
<dbReference type="GO" id="GO:0015031">
    <property type="term" value="P:protein transport"/>
    <property type="evidence" value="ECO:0007669"/>
    <property type="project" value="UniProtKB-KW"/>
</dbReference>
<keyword evidence="9 11" id="KW-0472">Membrane</keyword>
<dbReference type="GO" id="GO:0031201">
    <property type="term" value="C:SNARE complex"/>
    <property type="evidence" value="ECO:0007669"/>
    <property type="project" value="TreeGrafter"/>
</dbReference>
<feature type="region of interest" description="Disordered" evidence="10">
    <location>
        <begin position="174"/>
        <end position="203"/>
    </location>
</feature>
<evidence type="ECO:0000256" key="11">
    <source>
        <dbReference type="SAM" id="Phobius"/>
    </source>
</evidence>
<evidence type="ECO:0000256" key="10">
    <source>
        <dbReference type="SAM" id="MobiDB-lite"/>
    </source>
</evidence>
<comment type="subcellular location">
    <subcellularLocation>
        <location evidence="1">Endoplasmic reticulum membrane</location>
        <topology evidence="1">Single-pass type IV membrane protein</topology>
    </subcellularLocation>
</comment>
<comment type="similarity">
    <text evidence="2">Belongs to the USE1 family.</text>
</comment>
<keyword evidence="8 11" id="KW-1133">Transmembrane helix</keyword>
<keyword evidence="4 11" id="KW-0812">Transmembrane</keyword>
<proteinExistence type="inferred from homology"/>
<dbReference type="GO" id="GO:0006890">
    <property type="term" value="P:retrograde vesicle-mediated transport, Golgi to endoplasmic reticulum"/>
    <property type="evidence" value="ECO:0007669"/>
    <property type="project" value="TreeGrafter"/>
</dbReference>
<dbReference type="CDD" id="cd15860">
    <property type="entry name" value="SNARE_USE1"/>
    <property type="match status" value="1"/>
</dbReference>
<evidence type="ECO:0000256" key="4">
    <source>
        <dbReference type="ARBA" id="ARBA00022692"/>
    </source>
</evidence>
<evidence type="ECO:0000256" key="1">
    <source>
        <dbReference type="ARBA" id="ARBA00004163"/>
    </source>
</evidence>
<keyword evidence="13" id="KW-1185">Reference proteome</keyword>
<dbReference type="GO" id="GO:0005789">
    <property type="term" value="C:endoplasmic reticulum membrane"/>
    <property type="evidence" value="ECO:0007669"/>
    <property type="project" value="UniProtKB-SubCell"/>
</dbReference>
<name>A0A4Y7QE30_9AGAM</name>
<feature type="region of interest" description="Disordered" evidence="10">
    <location>
        <begin position="144"/>
        <end position="163"/>
    </location>
</feature>
<evidence type="ECO:0000313" key="12">
    <source>
        <dbReference type="EMBL" id="TDL25947.1"/>
    </source>
</evidence>
<accession>A0A4Y7QE30</accession>
<evidence type="ECO:0000256" key="8">
    <source>
        <dbReference type="ARBA" id="ARBA00022989"/>
    </source>
</evidence>
<dbReference type="OrthoDB" id="4506189at2759"/>
<evidence type="ECO:0000256" key="9">
    <source>
        <dbReference type="ARBA" id="ARBA00023136"/>
    </source>
</evidence>
<keyword evidence="3" id="KW-0813">Transport</keyword>
<evidence type="ECO:0000256" key="6">
    <source>
        <dbReference type="ARBA" id="ARBA00022892"/>
    </source>
</evidence>
<feature type="region of interest" description="Disordered" evidence="10">
    <location>
        <begin position="103"/>
        <end position="139"/>
    </location>
</feature>
<gene>
    <name evidence="12" type="ORF">BD410DRAFT_895417</name>
</gene>
<feature type="transmembrane region" description="Helical" evidence="11">
    <location>
        <begin position="280"/>
        <end position="300"/>
    </location>
</feature>
<dbReference type="STRING" id="50990.A0A4Y7QE30"/>
<evidence type="ECO:0000256" key="5">
    <source>
        <dbReference type="ARBA" id="ARBA00022824"/>
    </source>
</evidence>
<reference evidence="12 13" key="1">
    <citation type="submission" date="2018-06" db="EMBL/GenBank/DDBJ databases">
        <title>A transcriptomic atlas of mushroom development highlights an independent origin of complex multicellularity.</title>
        <authorList>
            <consortium name="DOE Joint Genome Institute"/>
            <person name="Krizsan K."/>
            <person name="Almasi E."/>
            <person name="Merenyi Z."/>
            <person name="Sahu N."/>
            <person name="Viragh M."/>
            <person name="Koszo T."/>
            <person name="Mondo S."/>
            <person name="Kiss B."/>
            <person name="Balint B."/>
            <person name="Kues U."/>
            <person name="Barry K."/>
            <person name="Hegedus J.C."/>
            <person name="Henrissat B."/>
            <person name="Johnson J."/>
            <person name="Lipzen A."/>
            <person name="Ohm R."/>
            <person name="Nagy I."/>
            <person name="Pangilinan J."/>
            <person name="Yan J."/>
            <person name="Xiong Y."/>
            <person name="Grigoriev I.V."/>
            <person name="Hibbett D.S."/>
            <person name="Nagy L.G."/>
        </authorList>
    </citation>
    <scope>NUCLEOTIDE SEQUENCE [LARGE SCALE GENOMIC DNA]</scope>
    <source>
        <strain evidence="12 13">SZMC22713</strain>
    </source>
</reference>
<organism evidence="12 13">
    <name type="scientific">Rickenella mellea</name>
    <dbReference type="NCBI Taxonomy" id="50990"/>
    <lineage>
        <taxon>Eukaryota</taxon>
        <taxon>Fungi</taxon>
        <taxon>Dikarya</taxon>
        <taxon>Basidiomycota</taxon>
        <taxon>Agaricomycotina</taxon>
        <taxon>Agaricomycetes</taxon>
        <taxon>Hymenochaetales</taxon>
        <taxon>Rickenellaceae</taxon>
        <taxon>Rickenella</taxon>
    </lineage>
</organism>
<keyword evidence="7" id="KW-0653">Protein transport</keyword>
<dbReference type="PANTHER" id="PTHR13050">
    <property type="entry name" value="USE1-LIKE PROTEIN"/>
    <property type="match status" value="1"/>
</dbReference>